<dbReference type="Proteomes" id="UP000682739">
    <property type="component" value="Chromosome"/>
</dbReference>
<dbReference type="Gene3D" id="3.40.390.10">
    <property type="entry name" value="Collagenase (Catalytic Domain)"/>
    <property type="match status" value="1"/>
</dbReference>
<reference evidence="9" key="1">
    <citation type="submission" date="2021-03" db="EMBL/GenBank/DDBJ databases">
        <title>Description of Psychrosphaera ytuae sp. nov. isolated from deep sea sediment of South China Sea.</title>
        <authorList>
            <person name="Zhang J."/>
            <person name="Xu X.-D."/>
        </authorList>
    </citation>
    <scope>NUCLEOTIDE SEQUENCE</scope>
    <source>
        <strain evidence="9">MTZ26</strain>
    </source>
</reference>
<evidence type="ECO:0000313" key="10">
    <source>
        <dbReference type="Proteomes" id="UP000682739"/>
    </source>
</evidence>
<evidence type="ECO:0000256" key="6">
    <source>
        <dbReference type="ARBA" id="ARBA00022837"/>
    </source>
</evidence>
<keyword evidence="6" id="KW-0106">Calcium</keyword>
<evidence type="ECO:0000313" key="9">
    <source>
        <dbReference type="EMBL" id="QTH63618.1"/>
    </source>
</evidence>
<feature type="domain" description="Peptidase metallopeptidase" evidence="8">
    <location>
        <begin position="96"/>
        <end position="257"/>
    </location>
</feature>
<dbReference type="SMART" id="SM00235">
    <property type="entry name" value="ZnMc"/>
    <property type="match status" value="1"/>
</dbReference>
<evidence type="ECO:0000256" key="4">
    <source>
        <dbReference type="ARBA" id="ARBA00022525"/>
    </source>
</evidence>
<dbReference type="GO" id="GO:0006508">
    <property type="term" value="P:proteolysis"/>
    <property type="evidence" value="ECO:0007669"/>
    <property type="project" value="InterPro"/>
</dbReference>
<dbReference type="GO" id="GO:0008237">
    <property type="term" value="F:metallopeptidase activity"/>
    <property type="evidence" value="ECO:0007669"/>
    <property type="project" value="InterPro"/>
</dbReference>
<keyword evidence="5" id="KW-0677">Repeat</keyword>
<dbReference type="GO" id="GO:0005509">
    <property type="term" value="F:calcium ion binding"/>
    <property type="evidence" value="ECO:0007669"/>
    <property type="project" value="InterPro"/>
</dbReference>
<dbReference type="KEGG" id="psym:J1N51_12965"/>
<evidence type="ECO:0000256" key="7">
    <source>
        <dbReference type="SAM" id="SignalP"/>
    </source>
</evidence>
<comment type="subcellular location">
    <subcellularLocation>
        <location evidence="2">Secreted</location>
    </subcellularLocation>
</comment>
<proteinExistence type="inferred from homology"/>
<evidence type="ECO:0000256" key="1">
    <source>
        <dbReference type="ARBA" id="ARBA00001913"/>
    </source>
</evidence>
<dbReference type="AlphaFoldDB" id="A0A975DB00"/>
<gene>
    <name evidence="9" type="ORF">J1N51_12965</name>
</gene>
<evidence type="ECO:0000259" key="8">
    <source>
        <dbReference type="SMART" id="SM00235"/>
    </source>
</evidence>
<dbReference type="InterPro" id="IPR024079">
    <property type="entry name" value="MetalloPept_cat_dom_sf"/>
</dbReference>
<keyword evidence="7" id="KW-0732">Signal</keyword>
<dbReference type="InterPro" id="IPR034033">
    <property type="entry name" value="Serralysin-like"/>
</dbReference>
<protein>
    <submittedName>
        <fullName evidence="9">M10 family metallopeptidase</fullName>
    </submittedName>
</protein>
<dbReference type="RefSeq" id="WP_208831674.1">
    <property type="nucleotide sequence ID" value="NZ_CP072110.1"/>
</dbReference>
<comment type="cofactor">
    <cofactor evidence="1">
        <name>Ca(2+)</name>
        <dbReference type="ChEBI" id="CHEBI:29108"/>
    </cofactor>
</comment>
<dbReference type="Pfam" id="PF00353">
    <property type="entry name" value="HemolysinCabind"/>
    <property type="match status" value="1"/>
</dbReference>
<organism evidence="9 10">
    <name type="scientific">Psychrosphaera ytuae</name>
    <dbReference type="NCBI Taxonomy" id="2820710"/>
    <lineage>
        <taxon>Bacteria</taxon>
        <taxon>Pseudomonadati</taxon>
        <taxon>Pseudomonadota</taxon>
        <taxon>Gammaproteobacteria</taxon>
        <taxon>Alteromonadales</taxon>
        <taxon>Pseudoalteromonadaceae</taxon>
        <taxon>Psychrosphaera</taxon>
    </lineage>
</organism>
<dbReference type="EMBL" id="CP072110">
    <property type="protein sequence ID" value="QTH63618.1"/>
    <property type="molecule type" value="Genomic_DNA"/>
</dbReference>
<evidence type="ECO:0000256" key="5">
    <source>
        <dbReference type="ARBA" id="ARBA00022737"/>
    </source>
</evidence>
<evidence type="ECO:0000256" key="2">
    <source>
        <dbReference type="ARBA" id="ARBA00004613"/>
    </source>
</evidence>
<keyword evidence="10" id="KW-1185">Reference proteome</keyword>
<feature type="signal peptide" evidence="7">
    <location>
        <begin position="1"/>
        <end position="21"/>
    </location>
</feature>
<dbReference type="InterPro" id="IPR011049">
    <property type="entry name" value="Serralysin-like_metalloprot_C"/>
</dbReference>
<name>A0A975DB00_9GAMM</name>
<dbReference type="SUPFAM" id="SSF51120">
    <property type="entry name" value="beta-Roll"/>
    <property type="match status" value="1"/>
</dbReference>
<comment type="similarity">
    <text evidence="3">Belongs to the peptidase M10B family.</text>
</comment>
<dbReference type="Pfam" id="PF13583">
    <property type="entry name" value="Reprolysin_4"/>
    <property type="match status" value="1"/>
</dbReference>
<sequence>MNIHKTALAVAAAIISASATASVKDASEVTPANLEQLVSPQELSIDRFAGGIFRDKEIADLSRVVQQIWTGYLSAANGGYITYNFPKGNKLTGLYNNPRYGFSAGYGLSGFSDAQKDAAREAIDLWDDLIAPGFIERGSNGADIQFSNSYDPGQAYAYYPEYSFTNAKGWKFFSDIFVATPEINWSNAWLSFGGYGNTTLIHEIGHAIGLSHPGAYNGSGATTYVDQAEYAQDSNQYTLMSYWGDEETSNQPFLRGIVDWSTGFYNYPQTPMVHDILAVQTAYGADLTTRADDTVYGWNSTAGKAVYDFSQNLYPIVTIYDAGGNDTIDMSGANASVFINLNDGEYSSGASAVPSEDVINARRQLMRDAGLTTLADVAPGTSAFWQGLTTGAHEGFLAFETGVSGLGVTSHDNIAIAYGTIIENAIGSNQRDYLKGNEFANTLIGNDGDDVLEGQAGADTYTGGDGFDTFVLNVIEQGDVITDFTTGEDTINLASSGFAFSFAGNASLSGNAGELVYVNGKLLGDVDGDGNADLVVDLNGAALDASDLQL</sequence>
<dbReference type="SUPFAM" id="SSF55486">
    <property type="entry name" value="Metalloproteases ('zincins'), catalytic domain"/>
    <property type="match status" value="1"/>
</dbReference>
<dbReference type="InterPro" id="IPR006026">
    <property type="entry name" value="Peptidase_Metallo"/>
</dbReference>
<keyword evidence="4" id="KW-0964">Secreted</keyword>
<dbReference type="CDD" id="cd04277">
    <property type="entry name" value="ZnMc_serralysin_like"/>
    <property type="match status" value="1"/>
</dbReference>
<dbReference type="InterPro" id="IPR001343">
    <property type="entry name" value="Hemolysn_Ca-bd"/>
</dbReference>
<dbReference type="GO" id="GO:0005615">
    <property type="term" value="C:extracellular space"/>
    <property type="evidence" value="ECO:0007669"/>
    <property type="project" value="InterPro"/>
</dbReference>
<accession>A0A975DB00</accession>
<dbReference type="Pfam" id="PF08548">
    <property type="entry name" value="Peptidase_M10_C"/>
    <property type="match status" value="2"/>
</dbReference>
<dbReference type="Gene3D" id="2.150.10.10">
    <property type="entry name" value="Serralysin-like metalloprotease, C-terminal"/>
    <property type="match status" value="1"/>
</dbReference>
<feature type="chain" id="PRO_5036810683" evidence="7">
    <location>
        <begin position="22"/>
        <end position="550"/>
    </location>
</feature>
<dbReference type="InterPro" id="IPR013858">
    <property type="entry name" value="Peptidase_M10B_C"/>
</dbReference>
<dbReference type="GO" id="GO:0008270">
    <property type="term" value="F:zinc ion binding"/>
    <property type="evidence" value="ECO:0007669"/>
    <property type="project" value="InterPro"/>
</dbReference>
<evidence type="ECO:0000256" key="3">
    <source>
        <dbReference type="ARBA" id="ARBA00009490"/>
    </source>
</evidence>